<feature type="region of interest" description="Disordered" evidence="4">
    <location>
        <begin position="1"/>
        <end position="23"/>
    </location>
</feature>
<dbReference type="GO" id="GO:0008234">
    <property type="term" value="F:cysteine-type peptidase activity"/>
    <property type="evidence" value="ECO:0007669"/>
    <property type="project" value="InterPro"/>
</dbReference>
<comment type="similarity">
    <text evidence="1">Belongs to the peptidase C48 family.</text>
</comment>
<evidence type="ECO:0000256" key="2">
    <source>
        <dbReference type="ARBA" id="ARBA00022670"/>
    </source>
</evidence>
<dbReference type="PANTHER" id="PTHR31470">
    <property type="entry name" value="CYSTEINE PROTEINASES SUPERFAMILY PROTEIN-RELATED-RELATED"/>
    <property type="match status" value="1"/>
</dbReference>
<dbReference type="Gene3D" id="3.40.395.10">
    <property type="entry name" value="Adenoviral Proteinase, Chain A"/>
    <property type="match status" value="1"/>
</dbReference>
<evidence type="ECO:0000313" key="6">
    <source>
        <dbReference type="EMBL" id="PHT76647.1"/>
    </source>
</evidence>
<accession>A0A2G2Z3P3</accession>
<protein>
    <recommendedName>
        <fullName evidence="5">Ubiquitin-like protease family profile domain-containing protein</fullName>
    </recommendedName>
</protein>
<dbReference type="InterPro" id="IPR038765">
    <property type="entry name" value="Papain-like_cys_pep_sf"/>
</dbReference>
<name>A0A2G2Z3P3_CAPAN</name>
<dbReference type="Gramene" id="PHT76647">
    <property type="protein sequence ID" value="PHT76647"/>
    <property type="gene ID" value="T459_20169"/>
</dbReference>
<dbReference type="Pfam" id="PF02902">
    <property type="entry name" value="Peptidase_C48"/>
    <property type="match status" value="1"/>
</dbReference>
<evidence type="ECO:0000256" key="3">
    <source>
        <dbReference type="ARBA" id="ARBA00022801"/>
    </source>
</evidence>
<dbReference type="EMBL" id="AYRZ02000007">
    <property type="protein sequence ID" value="PHT76647.1"/>
    <property type="molecule type" value="Genomic_DNA"/>
</dbReference>
<keyword evidence="2" id="KW-0645">Protease</keyword>
<comment type="caution">
    <text evidence="6">The sequence shown here is derived from an EMBL/GenBank/DDBJ whole genome shotgun (WGS) entry which is preliminary data.</text>
</comment>
<evidence type="ECO:0000259" key="5">
    <source>
        <dbReference type="PROSITE" id="PS50600"/>
    </source>
</evidence>
<gene>
    <name evidence="6" type="ORF">T459_20169</name>
</gene>
<sequence>MTQKKNESSPSKETSEATRLHPPLYELVLQAVSQSGAEGDKHGKEECLKKEDLNVNSPSTKELIKTISIDRYPMRMQCDGATNLMVFETTNHYDYDHTGYTDFATSSECSACKCQDCKAKHDEAINVINALTASIKKITSKRGVIPSKRISNPYTPLEIKMAKRRRKEISKESSSIEKTKIANPLSLSFTFDQCTRATGEQHELKKPEVFRTEECLINLIKDFSIPAGLPLHLIEEVYIPINCGDEFHWVLVVVILKERPIRVYDSMLGTRHFAPSSQSTIEVYRDKLGNPFDVEYVEGISQQFIDSLDCGLFVVAYTKYLSNELQVPNDGLDSGLLRKRYAALL</sequence>
<evidence type="ECO:0000313" key="7">
    <source>
        <dbReference type="Proteomes" id="UP000222542"/>
    </source>
</evidence>
<feature type="domain" description="Ubiquitin-like protease family profile" evidence="5">
    <location>
        <begin position="128"/>
        <end position="321"/>
    </location>
</feature>
<reference evidence="6 7" key="1">
    <citation type="journal article" date="2014" name="Nat. Genet.">
        <title>Genome sequence of the hot pepper provides insights into the evolution of pungency in Capsicum species.</title>
        <authorList>
            <person name="Kim S."/>
            <person name="Park M."/>
            <person name="Yeom S.I."/>
            <person name="Kim Y.M."/>
            <person name="Lee J.M."/>
            <person name="Lee H.A."/>
            <person name="Seo E."/>
            <person name="Choi J."/>
            <person name="Cheong K."/>
            <person name="Kim K.T."/>
            <person name="Jung K."/>
            <person name="Lee G.W."/>
            <person name="Oh S.K."/>
            <person name="Bae C."/>
            <person name="Kim S.B."/>
            <person name="Lee H.Y."/>
            <person name="Kim S.Y."/>
            <person name="Kim M.S."/>
            <person name="Kang B.C."/>
            <person name="Jo Y.D."/>
            <person name="Yang H.B."/>
            <person name="Jeong H.J."/>
            <person name="Kang W.H."/>
            <person name="Kwon J.K."/>
            <person name="Shin C."/>
            <person name="Lim J.Y."/>
            <person name="Park J.H."/>
            <person name="Huh J.H."/>
            <person name="Kim J.S."/>
            <person name="Kim B.D."/>
            <person name="Cohen O."/>
            <person name="Paran I."/>
            <person name="Suh M.C."/>
            <person name="Lee S.B."/>
            <person name="Kim Y.K."/>
            <person name="Shin Y."/>
            <person name="Noh S.J."/>
            <person name="Park J."/>
            <person name="Seo Y.S."/>
            <person name="Kwon S.Y."/>
            <person name="Kim H.A."/>
            <person name="Park J.M."/>
            <person name="Kim H.J."/>
            <person name="Choi S.B."/>
            <person name="Bosland P.W."/>
            <person name="Reeves G."/>
            <person name="Jo S.H."/>
            <person name="Lee B.W."/>
            <person name="Cho H.T."/>
            <person name="Choi H.S."/>
            <person name="Lee M.S."/>
            <person name="Yu Y."/>
            <person name="Do Choi Y."/>
            <person name="Park B.S."/>
            <person name="van Deynze A."/>
            <person name="Ashrafi H."/>
            <person name="Hill T."/>
            <person name="Kim W.T."/>
            <person name="Pai H.S."/>
            <person name="Ahn H.K."/>
            <person name="Yeam I."/>
            <person name="Giovannoni J.J."/>
            <person name="Rose J.K."/>
            <person name="Sorensen I."/>
            <person name="Lee S.J."/>
            <person name="Kim R.W."/>
            <person name="Choi I.Y."/>
            <person name="Choi B.S."/>
            <person name="Lim J.S."/>
            <person name="Lee Y.H."/>
            <person name="Choi D."/>
        </authorList>
    </citation>
    <scope>NUCLEOTIDE SEQUENCE [LARGE SCALE GENOMIC DNA]</scope>
    <source>
        <strain evidence="7">cv. CM334</strain>
    </source>
</reference>
<dbReference type="SUPFAM" id="SSF54001">
    <property type="entry name" value="Cysteine proteinases"/>
    <property type="match status" value="1"/>
</dbReference>
<dbReference type="PANTHER" id="PTHR31470:SF46">
    <property type="entry name" value="ULP1 PROTEASE FAMILY, C-TERMINAL CATALYTIC DOMAIN CONTAINING PROTEIN"/>
    <property type="match status" value="1"/>
</dbReference>
<organism evidence="6 7">
    <name type="scientific">Capsicum annuum</name>
    <name type="common">Capsicum pepper</name>
    <dbReference type="NCBI Taxonomy" id="4072"/>
    <lineage>
        <taxon>Eukaryota</taxon>
        <taxon>Viridiplantae</taxon>
        <taxon>Streptophyta</taxon>
        <taxon>Embryophyta</taxon>
        <taxon>Tracheophyta</taxon>
        <taxon>Spermatophyta</taxon>
        <taxon>Magnoliopsida</taxon>
        <taxon>eudicotyledons</taxon>
        <taxon>Gunneridae</taxon>
        <taxon>Pentapetalae</taxon>
        <taxon>asterids</taxon>
        <taxon>lamiids</taxon>
        <taxon>Solanales</taxon>
        <taxon>Solanaceae</taxon>
        <taxon>Solanoideae</taxon>
        <taxon>Capsiceae</taxon>
        <taxon>Capsicum</taxon>
    </lineage>
</organism>
<dbReference type="InterPro" id="IPR003653">
    <property type="entry name" value="Peptidase_C48_C"/>
</dbReference>
<proteinExistence type="inferred from homology"/>
<keyword evidence="3" id="KW-0378">Hydrolase</keyword>
<dbReference type="GO" id="GO:0006508">
    <property type="term" value="P:proteolysis"/>
    <property type="evidence" value="ECO:0007669"/>
    <property type="project" value="UniProtKB-KW"/>
</dbReference>
<evidence type="ECO:0000256" key="1">
    <source>
        <dbReference type="ARBA" id="ARBA00005234"/>
    </source>
</evidence>
<keyword evidence="7" id="KW-1185">Reference proteome</keyword>
<dbReference type="PROSITE" id="PS50600">
    <property type="entry name" value="ULP_PROTEASE"/>
    <property type="match status" value="1"/>
</dbReference>
<dbReference type="AlphaFoldDB" id="A0A2G2Z3P3"/>
<dbReference type="Proteomes" id="UP000222542">
    <property type="component" value="Unassembled WGS sequence"/>
</dbReference>
<evidence type="ECO:0000256" key="4">
    <source>
        <dbReference type="SAM" id="MobiDB-lite"/>
    </source>
</evidence>
<reference evidence="6 7" key="2">
    <citation type="journal article" date="2017" name="Genome Biol.">
        <title>New reference genome sequences of hot pepper reveal the massive evolution of plant disease-resistance genes by retroduplication.</title>
        <authorList>
            <person name="Kim S."/>
            <person name="Park J."/>
            <person name="Yeom S.I."/>
            <person name="Kim Y.M."/>
            <person name="Seo E."/>
            <person name="Kim K.T."/>
            <person name="Kim M.S."/>
            <person name="Lee J.M."/>
            <person name="Cheong K."/>
            <person name="Shin H.S."/>
            <person name="Kim S.B."/>
            <person name="Han K."/>
            <person name="Lee J."/>
            <person name="Park M."/>
            <person name="Lee H.A."/>
            <person name="Lee H.Y."/>
            <person name="Lee Y."/>
            <person name="Oh S."/>
            <person name="Lee J.H."/>
            <person name="Choi E."/>
            <person name="Choi E."/>
            <person name="Lee S.E."/>
            <person name="Jeon J."/>
            <person name="Kim H."/>
            <person name="Choi G."/>
            <person name="Song H."/>
            <person name="Lee J."/>
            <person name="Lee S.C."/>
            <person name="Kwon J.K."/>
            <person name="Lee H.Y."/>
            <person name="Koo N."/>
            <person name="Hong Y."/>
            <person name="Kim R.W."/>
            <person name="Kang W.H."/>
            <person name="Huh J.H."/>
            <person name="Kang B.C."/>
            <person name="Yang T.J."/>
            <person name="Lee Y.H."/>
            <person name="Bennetzen J.L."/>
            <person name="Choi D."/>
        </authorList>
    </citation>
    <scope>NUCLEOTIDE SEQUENCE [LARGE SCALE GENOMIC DNA]</scope>
    <source>
        <strain evidence="7">cv. CM334</strain>
    </source>
</reference>